<dbReference type="InterPro" id="IPR036102">
    <property type="entry name" value="OsmC/Ohrsf"/>
</dbReference>
<accession>A0A7V5CU59</accession>
<dbReference type="AlphaFoldDB" id="A0A7V5CU59"/>
<evidence type="ECO:0000313" key="1">
    <source>
        <dbReference type="EMBL" id="HGY95264.1"/>
    </source>
</evidence>
<dbReference type="Gene3D" id="3.30.300.20">
    <property type="match status" value="1"/>
</dbReference>
<dbReference type="Pfam" id="PF02566">
    <property type="entry name" value="OsmC"/>
    <property type="match status" value="1"/>
</dbReference>
<dbReference type="InterPro" id="IPR003718">
    <property type="entry name" value="OsmC/Ohr_fam"/>
</dbReference>
<gene>
    <name evidence="1" type="ORF">ENW50_11355</name>
</gene>
<dbReference type="EMBL" id="DTKL01000072">
    <property type="protein sequence ID" value="HGY95264.1"/>
    <property type="molecule type" value="Genomic_DNA"/>
</dbReference>
<dbReference type="PANTHER" id="PTHR39624">
    <property type="entry name" value="PROTEIN INVOLVED IN RIMO-MEDIATED BETA-METHYLTHIOLATION OF RIBOSOMAL PROTEIN S12 YCAO"/>
    <property type="match status" value="1"/>
</dbReference>
<dbReference type="InterPro" id="IPR015946">
    <property type="entry name" value="KH_dom-like_a/b"/>
</dbReference>
<protein>
    <submittedName>
        <fullName evidence="1">OsmC family peroxiredoxin</fullName>
    </submittedName>
</protein>
<reference evidence="1" key="1">
    <citation type="journal article" date="2020" name="mSystems">
        <title>Genome- and Community-Level Interaction Insights into Carbon Utilization and Element Cycling Functions of Hydrothermarchaeota in Hydrothermal Sediment.</title>
        <authorList>
            <person name="Zhou Z."/>
            <person name="Liu Y."/>
            <person name="Xu W."/>
            <person name="Pan J."/>
            <person name="Luo Z.H."/>
            <person name="Li M."/>
        </authorList>
    </citation>
    <scope>NUCLEOTIDE SEQUENCE [LARGE SCALE GENOMIC DNA]</scope>
    <source>
        <strain evidence="1">SpSt-855</strain>
    </source>
</reference>
<dbReference type="SUPFAM" id="SSF82784">
    <property type="entry name" value="OsmC-like"/>
    <property type="match status" value="1"/>
</dbReference>
<dbReference type="PANTHER" id="PTHR39624:SF2">
    <property type="entry name" value="OSMC-LIKE PROTEIN"/>
    <property type="match status" value="1"/>
</dbReference>
<sequence length="134" mass="14927">MRVTAIHDQKMQFRIEARQHVLLSDQPVENGGEDEGMTPPELFLASLASCAAFYAAQYLAIRNLATGGIEVEVEADKLRDPARLGNLRLRVKSPVPLNADQHLGMERAVHRCLIHQTLLQPPSISIHLEMPVSR</sequence>
<comment type="caution">
    <text evidence="1">The sequence shown here is derived from an EMBL/GenBank/DDBJ whole genome shotgun (WGS) entry which is preliminary data.</text>
</comment>
<proteinExistence type="predicted"/>
<name>A0A7V5CU59_9BACT</name>
<organism evidence="1">
    <name type="scientific">Acidobacterium capsulatum</name>
    <dbReference type="NCBI Taxonomy" id="33075"/>
    <lineage>
        <taxon>Bacteria</taxon>
        <taxon>Pseudomonadati</taxon>
        <taxon>Acidobacteriota</taxon>
        <taxon>Terriglobia</taxon>
        <taxon>Terriglobales</taxon>
        <taxon>Acidobacteriaceae</taxon>
        <taxon>Acidobacterium</taxon>
    </lineage>
</organism>